<comment type="caution">
    <text evidence="1">The sequence shown here is derived from an EMBL/GenBank/DDBJ whole genome shotgun (WGS) entry which is preliminary data.</text>
</comment>
<protein>
    <submittedName>
        <fullName evidence="1">Uncharacterized protein</fullName>
    </submittedName>
</protein>
<reference evidence="1 2" key="1">
    <citation type="submission" date="2019-12" db="EMBL/GenBank/DDBJ databases">
        <title>Novel species isolated from a subtropical stream in China.</title>
        <authorList>
            <person name="Lu H."/>
        </authorList>
    </citation>
    <scope>NUCLEOTIDE SEQUENCE [LARGE SCALE GENOMIC DNA]</scope>
    <source>
        <strain evidence="1 2">FT107W</strain>
    </source>
</reference>
<proteinExistence type="predicted"/>
<evidence type="ECO:0000313" key="1">
    <source>
        <dbReference type="EMBL" id="MYN16811.1"/>
    </source>
</evidence>
<gene>
    <name evidence="1" type="ORF">GTP81_08605</name>
</gene>
<accession>A0A845HDG7</accession>
<dbReference type="Proteomes" id="UP000484875">
    <property type="component" value="Unassembled WGS sequence"/>
</dbReference>
<dbReference type="RefSeq" id="WP_161089488.1">
    <property type="nucleotide sequence ID" value="NZ_WWCV01000011.1"/>
</dbReference>
<dbReference type="EMBL" id="WWCV01000011">
    <property type="protein sequence ID" value="MYN16811.1"/>
    <property type="molecule type" value="Genomic_DNA"/>
</dbReference>
<keyword evidence="2" id="KW-1185">Reference proteome</keyword>
<name>A0A845HDG7_9BURK</name>
<evidence type="ECO:0000313" key="2">
    <source>
        <dbReference type="Proteomes" id="UP000484875"/>
    </source>
</evidence>
<organism evidence="1 2">
    <name type="scientific">Duganella vulcania</name>
    <dbReference type="NCBI Taxonomy" id="2692166"/>
    <lineage>
        <taxon>Bacteria</taxon>
        <taxon>Pseudomonadati</taxon>
        <taxon>Pseudomonadota</taxon>
        <taxon>Betaproteobacteria</taxon>
        <taxon>Burkholderiales</taxon>
        <taxon>Oxalobacteraceae</taxon>
        <taxon>Telluria group</taxon>
        <taxon>Duganella</taxon>
    </lineage>
</organism>
<dbReference type="AlphaFoldDB" id="A0A845HDG7"/>
<sequence length="918" mass="98125">MGIAYGPRSGATALVIQAGRTLQQVLTDNGVTASYRDIALYNWGTDDPRAVNRALVELVGCQFPAPDPLNTVLAPTPGSRGILNPVNWGRTFATGNHHTVVVRRITPGVAVSITSLSTFFGPGTPVTNCHIVFEIEGRDPAYSCQLNVTATSGRKYGRALDPAAASFQWNGMLGDTASLPPQTPSTSDDGACNVSIVYFKDAADAGTRLELSPFFPRWRTAANSYLVDPASLVVQWSLIGTDTARAKLVHGQIQLYDRHNRLVCLSQLSAEQCQAASWDFSLYPAIVAGLTRADMPYRVQVQCHSARDAPDGLAIATMPTQVPAYAYSAVQFTGFNVRNDVAPNPPPGGPWYLGHPDPAVDIAQRCDVMKAAIQTAVNHMSCDPSPDTLKVFVAPEFFFRGARGAYPVDQLDKVLETLRAETNQPKYVDWLFVFGTAIGQLHHESAPTQRSVHNGVMHIVQVQTSGVDQNYFTSDAAIVPEPGWQLTHAGGWIPIRGHSAVAEGMAMTLDVGALALAPGPARLFEPLVVLATSVDGMGNPMINVDARLLSNVSLPTGGIALGGNRWLARINGAVYEILYIQKPHQYVLTLSALASFAVGQFVSLIEPLSTEIFNVAMVQKGWHSGTPGRLADGSLASALVYKEYISPIDFKTGTRDTFHEPTGGGRTVFIDGMPSRSVMPLAGSRDIGGASPSVIRRADGVGSEINQSGLGGGCVLTINGVTIGLEVCLDHAVGRLRHFYYGPNRTAQVNDPKVQVQIIPSWGMSIGGGTPGEEVSVIDNGLIFNVDGSRMESVLRAWNHDYGCDTHAAMRSMVAGNCNRSASFRSSGVDYMKCTHPSHANPPRASGLDPNPRFHACGLSHAWYQNVPCGKPLQRMGVAIVKLGTVAFGANWIAAGFSVPGKLDIFPTLALPLPQVVT</sequence>